<name>A0ABT1AE40_9PSEU</name>
<comment type="caution">
    <text evidence="8">The sequence shown here is derived from an EMBL/GenBank/DDBJ whole genome shotgun (WGS) entry which is preliminary data.</text>
</comment>
<accession>A0ABT1AE40</accession>
<feature type="compositionally biased region" description="Low complexity" evidence="6">
    <location>
        <begin position="1"/>
        <end position="14"/>
    </location>
</feature>
<feature type="transmembrane region" description="Helical" evidence="7">
    <location>
        <begin position="167"/>
        <end position="191"/>
    </location>
</feature>
<keyword evidence="5 7" id="KW-0472">Membrane</keyword>
<dbReference type="RefSeq" id="WP_252446431.1">
    <property type="nucleotide sequence ID" value="NZ_JAGSOV010000097.1"/>
</dbReference>
<gene>
    <name evidence="8" type="ORF">KDL28_38235</name>
</gene>
<dbReference type="PANTHER" id="PTHR30213">
    <property type="entry name" value="INNER MEMBRANE PROTEIN YHJD"/>
    <property type="match status" value="1"/>
</dbReference>
<evidence type="ECO:0000256" key="3">
    <source>
        <dbReference type="ARBA" id="ARBA00022692"/>
    </source>
</evidence>
<dbReference type="Pfam" id="PF03631">
    <property type="entry name" value="Virul_fac_BrkB"/>
    <property type="match status" value="1"/>
</dbReference>
<reference evidence="8" key="1">
    <citation type="submission" date="2021-04" db="EMBL/GenBank/DDBJ databases">
        <title>Pseudonocardia sp. nov., isolated from sandy soil of mangrove forest.</title>
        <authorList>
            <person name="Zan Z."/>
            <person name="Huang R."/>
            <person name="Liu W."/>
        </authorList>
    </citation>
    <scope>NUCLEOTIDE SEQUENCE</scope>
    <source>
        <strain evidence="8">S2-4</strain>
    </source>
</reference>
<proteinExistence type="predicted"/>
<keyword evidence="9" id="KW-1185">Reference proteome</keyword>
<dbReference type="EMBL" id="JAGSOV010000097">
    <property type="protein sequence ID" value="MCO1660904.1"/>
    <property type="molecule type" value="Genomic_DNA"/>
</dbReference>
<feature type="transmembrane region" description="Helical" evidence="7">
    <location>
        <begin position="243"/>
        <end position="264"/>
    </location>
</feature>
<evidence type="ECO:0000313" key="9">
    <source>
        <dbReference type="Proteomes" id="UP001165283"/>
    </source>
</evidence>
<feature type="transmembrane region" description="Helical" evidence="7">
    <location>
        <begin position="123"/>
        <end position="146"/>
    </location>
</feature>
<feature type="transmembrane region" description="Helical" evidence="7">
    <location>
        <begin position="56"/>
        <end position="77"/>
    </location>
</feature>
<sequence length="323" mass="32771">MPSTTAAPAAGPPSRSRRARWRARTASRTRAGWALAREVAGAALADRLPGLAAETAFFAVLGIFPALLLGTGLLGVLDLVVGADLAAAAQREVVSALDAVLTEQAGPVIDSVRALFATSRGGLLTAAAVGALVTVSGAFATVIGALNLAYDVEERRSWLRRRLLGSALGVGTLVAGVLALAALVVGPLLGAGSAVADAVGLGPAFAVTWDVLRGPVVALLLLAWTATMYRLAPNRRSRWRDTVPGALLATAWWAAASAGFHGYLAVAAGANPVIGAFGGGVIVMIWVYLLSLGLLLGGELNAVLVSRARRGTHGERGSGGPAR</sequence>
<evidence type="ECO:0000256" key="4">
    <source>
        <dbReference type="ARBA" id="ARBA00022989"/>
    </source>
</evidence>
<dbReference type="InterPro" id="IPR017039">
    <property type="entry name" value="Virul_fac_BrkB"/>
</dbReference>
<feature type="transmembrane region" description="Helical" evidence="7">
    <location>
        <begin position="211"/>
        <end position="231"/>
    </location>
</feature>
<evidence type="ECO:0000256" key="6">
    <source>
        <dbReference type="SAM" id="MobiDB-lite"/>
    </source>
</evidence>
<keyword evidence="4 7" id="KW-1133">Transmembrane helix</keyword>
<comment type="subcellular location">
    <subcellularLocation>
        <location evidence="1">Cell membrane</location>
        <topology evidence="1">Multi-pass membrane protein</topology>
    </subcellularLocation>
</comment>
<keyword evidence="3 7" id="KW-0812">Transmembrane</keyword>
<evidence type="ECO:0000256" key="7">
    <source>
        <dbReference type="SAM" id="Phobius"/>
    </source>
</evidence>
<evidence type="ECO:0000256" key="2">
    <source>
        <dbReference type="ARBA" id="ARBA00022475"/>
    </source>
</evidence>
<feature type="transmembrane region" description="Helical" evidence="7">
    <location>
        <begin position="276"/>
        <end position="297"/>
    </location>
</feature>
<dbReference type="NCBIfam" id="TIGR00765">
    <property type="entry name" value="yihY_not_rbn"/>
    <property type="match status" value="1"/>
</dbReference>
<keyword evidence="2" id="KW-1003">Cell membrane</keyword>
<evidence type="ECO:0000256" key="5">
    <source>
        <dbReference type="ARBA" id="ARBA00023136"/>
    </source>
</evidence>
<feature type="region of interest" description="Disordered" evidence="6">
    <location>
        <begin position="1"/>
        <end position="21"/>
    </location>
</feature>
<organism evidence="8 9">
    <name type="scientific">Pseudonocardia humida</name>
    <dbReference type="NCBI Taxonomy" id="2800819"/>
    <lineage>
        <taxon>Bacteria</taxon>
        <taxon>Bacillati</taxon>
        <taxon>Actinomycetota</taxon>
        <taxon>Actinomycetes</taxon>
        <taxon>Pseudonocardiales</taxon>
        <taxon>Pseudonocardiaceae</taxon>
        <taxon>Pseudonocardia</taxon>
    </lineage>
</organism>
<dbReference type="PIRSF" id="PIRSF035875">
    <property type="entry name" value="RNase_BN"/>
    <property type="match status" value="1"/>
</dbReference>
<dbReference type="PANTHER" id="PTHR30213:SF0">
    <property type="entry name" value="UPF0761 MEMBRANE PROTEIN YIHY"/>
    <property type="match status" value="1"/>
</dbReference>
<evidence type="ECO:0000313" key="8">
    <source>
        <dbReference type="EMBL" id="MCO1660904.1"/>
    </source>
</evidence>
<protein>
    <submittedName>
        <fullName evidence="8">YihY/virulence factor BrkB family protein</fullName>
    </submittedName>
</protein>
<dbReference type="Proteomes" id="UP001165283">
    <property type="component" value="Unassembled WGS sequence"/>
</dbReference>
<evidence type="ECO:0000256" key="1">
    <source>
        <dbReference type="ARBA" id="ARBA00004651"/>
    </source>
</evidence>